<feature type="transmembrane region" description="Helical" evidence="1">
    <location>
        <begin position="35"/>
        <end position="53"/>
    </location>
</feature>
<proteinExistence type="predicted"/>
<reference evidence="2 3" key="1">
    <citation type="submission" date="2023-02" db="EMBL/GenBank/DDBJ databases">
        <title>Streptomyces sp. SCA4-21 with antifungal activity against Fusarium oxysporum f. sp. cubense, Streptomyces sp. SCA2-17 with antifungal activity against Fusarium oxysporum f. sp. cubense.</title>
        <authorList>
            <person name="Qi D."/>
        </authorList>
    </citation>
    <scope>NUCLEOTIDE SEQUENCE [LARGE SCALE GENOMIC DNA]</scope>
    <source>
        <strain evidence="2 3">SCA4-21</strain>
    </source>
</reference>
<organism evidence="2 3">
    <name type="scientific">Streptomyces luomodiensis</name>
    <dbReference type="NCBI Taxonomy" id="3026192"/>
    <lineage>
        <taxon>Bacteria</taxon>
        <taxon>Bacillati</taxon>
        <taxon>Actinomycetota</taxon>
        <taxon>Actinomycetes</taxon>
        <taxon>Kitasatosporales</taxon>
        <taxon>Streptomycetaceae</taxon>
        <taxon>Streptomyces</taxon>
    </lineage>
</organism>
<name>A0ABY9V462_9ACTN</name>
<keyword evidence="1" id="KW-1133">Transmembrane helix</keyword>
<keyword evidence="1" id="KW-0472">Membrane</keyword>
<dbReference type="RefSeq" id="WP_311038154.1">
    <property type="nucleotide sequence ID" value="NZ_CP117522.1"/>
</dbReference>
<evidence type="ECO:0000256" key="1">
    <source>
        <dbReference type="SAM" id="Phobius"/>
    </source>
</evidence>
<keyword evidence="1" id="KW-0812">Transmembrane</keyword>
<gene>
    <name evidence="2" type="ORF">PS467_32215</name>
</gene>
<keyword evidence="3" id="KW-1185">Reference proteome</keyword>
<dbReference type="Proteomes" id="UP001305606">
    <property type="component" value="Chromosome"/>
</dbReference>
<evidence type="ECO:0000313" key="3">
    <source>
        <dbReference type="Proteomes" id="UP001305606"/>
    </source>
</evidence>
<dbReference type="EMBL" id="CP117522">
    <property type="protein sequence ID" value="WNE99664.1"/>
    <property type="molecule type" value="Genomic_DNA"/>
</dbReference>
<evidence type="ECO:0000313" key="2">
    <source>
        <dbReference type="EMBL" id="WNE99664.1"/>
    </source>
</evidence>
<evidence type="ECO:0008006" key="4">
    <source>
        <dbReference type="Google" id="ProtNLM"/>
    </source>
</evidence>
<protein>
    <recommendedName>
        <fullName evidence="4">Major facilitator superfamily (MFS) profile domain-containing protein</fullName>
    </recommendedName>
</protein>
<sequence length="74" mass="7594">MTTFRQLGQTFGVAAFGVLFQPGAADMSEGLNRVLIAAAAARIIGSVLAYAFLPKPGKEGAAPASGRRNLTGSR</sequence>
<accession>A0ABY9V462</accession>